<dbReference type="OrthoDB" id="9815041at2"/>
<evidence type="ECO:0000313" key="2">
    <source>
        <dbReference type="EMBL" id="ENW05088.1"/>
    </source>
</evidence>
<dbReference type="AlphaFoldDB" id="N9E3Q9"/>
<evidence type="ECO:0000259" key="1">
    <source>
        <dbReference type="PROSITE" id="PS51186"/>
    </source>
</evidence>
<protein>
    <recommendedName>
        <fullName evidence="1">N-acetyltransferase domain-containing protein</fullName>
    </recommendedName>
</protein>
<dbReference type="RefSeq" id="WP_005054163.1">
    <property type="nucleotide sequence ID" value="NZ_KB849759.1"/>
</dbReference>
<evidence type="ECO:0000313" key="3">
    <source>
        <dbReference type="Proteomes" id="UP000018417"/>
    </source>
</evidence>
<feature type="domain" description="N-acetyltransferase" evidence="1">
    <location>
        <begin position="30"/>
        <end position="172"/>
    </location>
</feature>
<dbReference type="HOGENOM" id="CLU_119999_1_0_6"/>
<dbReference type="InterPro" id="IPR016181">
    <property type="entry name" value="Acyl_CoA_acyltransferase"/>
</dbReference>
<sequence length="172" mass="20466">MLRFTVVCSEKSGEIIYKKEKKLEVSNRVTTYRDLDLLKEIDILIDFSEQEGFRFLKRLKQEFISKDNCFNKQGEGLFFTYMNNELVAVGGLNQDPYHHSTVIGRLRRFYVHPNFRKYGIGSHLLKEIENFAQKYFLELHLYTDTGDAARFYLKNGYEYVALYKTNFRKIIN</sequence>
<dbReference type="InterPro" id="IPR000182">
    <property type="entry name" value="GNAT_dom"/>
</dbReference>
<dbReference type="CDD" id="cd04301">
    <property type="entry name" value="NAT_SF"/>
    <property type="match status" value="1"/>
</dbReference>
<dbReference type="EMBL" id="APQK01000012">
    <property type="protein sequence ID" value="ENW05088.1"/>
    <property type="molecule type" value="Genomic_DNA"/>
</dbReference>
<gene>
    <name evidence="2" type="ORF">F934_01820</name>
</gene>
<proteinExistence type="predicted"/>
<dbReference type="SUPFAM" id="SSF55729">
    <property type="entry name" value="Acyl-CoA N-acyltransferases (Nat)"/>
    <property type="match status" value="1"/>
</dbReference>
<dbReference type="Proteomes" id="UP000018417">
    <property type="component" value="Unassembled WGS sequence"/>
</dbReference>
<accession>N9E3Q9</accession>
<dbReference type="PATRIC" id="fig|1217649.3.peg.1758"/>
<reference evidence="2 3" key="1">
    <citation type="submission" date="2013-02" db="EMBL/GenBank/DDBJ databases">
        <title>The Genome Sequence of Acinetobacter beijerinckii ANC 3835.</title>
        <authorList>
            <consortium name="The Broad Institute Genome Sequencing Platform"/>
            <consortium name="The Broad Institute Genome Sequencing Center for Infectious Disease"/>
            <person name="Cerqueira G."/>
            <person name="Feldgarden M."/>
            <person name="Courvalin P."/>
            <person name="Perichon B."/>
            <person name="Grillot-Courvalin C."/>
            <person name="Clermont D."/>
            <person name="Rocha E."/>
            <person name="Yoon E.-J."/>
            <person name="Nemec A."/>
            <person name="Walker B."/>
            <person name="Young S.K."/>
            <person name="Zeng Q."/>
            <person name="Gargeya S."/>
            <person name="Fitzgerald M."/>
            <person name="Haas B."/>
            <person name="Abouelleil A."/>
            <person name="Alvarado L."/>
            <person name="Arachchi H.M."/>
            <person name="Berlin A.M."/>
            <person name="Chapman S.B."/>
            <person name="Dewar J."/>
            <person name="Goldberg J."/>
            <person name="Griggs A."/>
            <person name="Gujja S."/>
            <person name="Hansen M."/>
            <person name="Howarth C."/>
            <person name="Imamovic A."/>
            <person name="Larimer J."/>
            <person name="McCowan C."/>
            <person name="Murphy C."/>
            <person name="Neiman D."/>
            <person name="Pearson M."/>
            <person name="Priest M."/>
            <person name="Roberts A."/>
            <person name="Saif S."/>
            <person name="Shea T."/>
            <person name="Sisk P."/>
            <person name="Sykes S."/>
            <person name="Wortman J."/>
            <person name="Nusbaum C."/>
            <person name="Birren B."/>
        </authorList>
    </citation>
    <scope>NUCLEOTIDE SEQUENCE [LARGE SCALE GENOMIC DNA]</scope>
    <source>
        <strain evidence="2 3">ANC 3835</strain>
    </source>
</reference>
<organism evidence="2 3">
    <name type="scientific">Acinetobacter beijerinckii ANC 3835</name>
    <dbReference type="NCBI Taxonomy" id="1217649"/>
    <lineage>
        <taxon>Bacteria</taxon>
        <taxon>Pseudomonadati</taxon>
        <taxon>Pseudomonadota</taxon>
        <taxon>Gammaproteobacteria</taxon>
        <taxon>Moraxellales</taxon>
        <taxon>Moraxellaceae</taxon>
        <taxon>Acinetobacter</taxon>
    </lineage>
</organism>
<dbReference type="Pfam" id="PF13508">
    <property type="entry name" value="Acetyltransf_7"/>
    <property type="match status" value="1"/>
</dbReference>
<comment type="caution">
    <text evidence="2">The sequence shown here is derived from an EMBL/GenBank/DDBJ whole genome shotgun (WGS) entry which is preliminary data.</text>
</comment>
<dbReference type="Gene3D" id="3.40.630.30">
    <property type="match status" value="1"/>
</dbReference>
<name>N9E3Q9_9GAMM</name>
<dbReference type="GO" id="GO:0016747">
    <property type="term" value="F:acyltransferase activity, transferring groups other than amino-acyl groups"/>
    <property type="evidence" value="ECO:0007669"/>
    <property type="project" value="InterPro"/>
</dbReference>
<dbReference type="PROSITE" id="PS51186">
    <property type="entry name" value="GNAT"/>
    <property type="match status" value="1"/>
</dbReference>